<keyword evidence="2" id="KW-1185">Reference proteome</keyword>
<sequence>MRVSEYLKDSNYKLSQFEGDMIRKIEDSIF</sequence>
<comment type="caution">
    <text evidence="1">The sequence shown here is derived from an EMBL/GenBank/DDBJ whole genome shotgun (WGS) entry which is preliminary data.</text>
</comment>
<proteinExistence type="predicted"/>
<accession>A0ACC6IXW0</accession>
<reference evidence="1" key="1">
    <citation type="submission" date="2023-07" db="EMBL/GenBank/DDBJ databases">
        <title>Sorghum-associated microbial communities from plants grown in Nebraska, USA.</title>
        <authorList>
            <person name="Schachtman D."/>
        </authorList>
    </citation>
    <scope>NUCLEOTIDE SEQUENCE</scope>
    <source>
        <strain evidence="1">DS1280</strain>
    </source>
</reference>
<gene>
    <name evidence="1" type="ORF">J2795_003218</name>
</gene>
<dbReference type="Proteomes" id="UP001184376">
    <property type="component" value="Unassembled WGS sequence"/>
</dbReference>
<evidence type="ECO:0000313" key="1">
    <source>
        <dbReference type="EMBL" id="MDR6442493.1"/>
    </source>
</evidence>
<evidence type="ECO:0000313" key="2">
    <source>
        <dbReference type="Proteomes" id="UP001184376"/>
    </source>
</evidence>
<organism evidence="1 2">
    <name type="scientific">Chryseobacterium bernardetii</name>
    <dbReference type="NCBI Taxonomy" id="1241978"/>
    <lineage>
        <taxon>Bacteria</taxon>
        <taxon>Pseudomonadati</taxon>
        <taxon>Bacteroidota</taxon>
        <taxon>Flavobacteriia</taxon>
        <taxon>Flavobacteriales</taxon>
        <taxon>Weeksellaceae</taxon>
        <taxon>Chryseobacterium group</taxon>
        <taxon>Chryseobacterium</taxon>
    </lineage>
</organism>
<protein>
    <submittedName>
        <fullName evidence="1">Uncharacterized protein</fullName>
    </submittedName>
</protein>
<name>A0ACC6IXW0_9FLAO</name>
<dbReference type="EMBL" id="JAVDRG010000005">
    <property type="protein sequence ID" value="MDR6442493.1"/>
    <property type="molecule type" value="Genomic_DNA"/>
</dbReference>